<evidence type="ECO:0000313" key="2">
    <source>
        <dbReference type="EMBL" id="MDT1064331.1"/>
    </source>
</evidence>
<dbReference type="SUPFAM" id="SSF75304">
    <property type="entry name" value="Amidase signature (AS) enzymes"/>
    <property type="match status" value="1"/>
</dbReference>
<evidence type="ECO:0000313" key="3">
    <source>
        <dbReference type="Proteomes" id="UP001251085"/>
    </source>
</evidence>
<protein>
    <submittedName>
        <fullName evidence="2">Amidase</fullName>
        <ecNumber evidence="2">3.5.1.4</ecNumber>
    </submittedName>
</protein>
<dbReference type="Gene3D" id="3.90.1300.10">
    <property type="entry name" value="Amidase signature (AS) domain"/>
    <property type="match status" value="1"/>
</dbReference>
<dbReference type="PANTHER" id="PTHR11895">
    <property type="entry name" value="TRANSAMIDASE"/>
    <property type="match status" value="1"/>
</dbReference>
<dbReference type="Proteomes" id="UP001251085">
    <property type="component" value="Unassembled WGS sequence"/>
</dbReference>
<dbReference type="EMBL" id="JAVRQI010000021">
    <property type="protein sequence ID" value="MDT1064331.1"/>
    <property type="molecule type" value="Genomic_DNA"/>
</dbReference>
<proteinExistence type="predicted"/>
<keyword evidence="2" id="KW-0378">Hydrolase</keyword>
<dbReference type="EC" id="3.5.1.4" evidence="2"/>
<sequence length="463" mass="49932">MSQILDLGARQILNAFRSRELSPVEYMQALIARVEASEPWVQALWLFRPERSLSEARASETRYAQGVPLGLLDGMPVTVKELIATQGDHVPLGTAATPHSPAAEDAPSAARLREDGAIMFAKTTCPDYGMLTSGLSSFHHLSRNPWDLSQNPGGSSSGSSAAGAAGYGPLHLGTDIGGSIRLPAGWTGLFGLKPSLGRVPIDPYYTGRAVGPMTPAVDDAALLMRTVTRPDWRDATAVKPEEIDWDAGPADVRGMRIGLMVDAGCGLPVHPEVAAAIAAAARQFEANGAIIVPLPGVLTREMLDGLDIAWRARFWGQMLKLPTEAREKILPYIREWAEVGASASPVAVAEGFDQTFAMRRAANEALHGLDFILSPVNPMQSYPADWPSPTNDPARPFEHIAFTVAWNMGEQPAASIHCGMTSTGIPIGLQIVGHRFDDLGVMRVARAYEEWRGPITTWPRHDR</sequence>
<gene>
    <name evidence="2" type="ORF">RM190_20890</name>
</gene>
<feature type="domain" description="Amidase" evidence="1">
    <location>
        <begin position="26"/>
        <end position="438"/>
    </location>
</feature>
<dbReference type="NCBIfam" id="NF005450">
    <property type="entry name" value="PRK07042.1"/>
    <property type="match status" value="1"/>
</dbReference>
<dbReference type="RefSeq" id="WP_311761420.1">
    <property type="nucleotide sequence ID" value="NZ_JAVRQI010000021.1"/>
</dbReference>
<dbReference type="InterPro" id="IPR036928">
    <property type="entry name" value="AS_sf"/>
</dbReference>
<dbReference type="Pfam" id="PF01425">
    <property type="entry name" value="Amidase"/>
    <property type="match status" value="1"/>
</dbReference>
<organism evidence="2 3">
    <name type="scientific">Paracoccus broussonetiae</name>
    <dbReference type="NCBI Taxonomy" id="3075834"/>
    <lineage>
        <taxon>Bacteria</taxon>
        <taxon>Pseudomonadati</taxon>
        <taxon>Pseudomonadota</taxon>
        <taxon>Alphaproteobacteria</taxon>
        <taxon>Rhodobacterales</taxon>
        <taxon>Paracoccaceae</taxon>
        <taxon>Paracoccus</taxon>
    </lineage>
</organism>
<evidence type="ECO:0000259" key="1">
    <source>
        <dbReference type="Pfam" id="PF01425"/>
    </source>
</evidence>
<comment type="caution">
    <text evidence="2">The sequence shown here is derived from an EMBL/GenBank/DDBJ whole genome shotgun (WGS) entry which is preliminary data.</text>
</comment>
<reference evidence="3" key="1">
    <citation type="submission" date="2023-07" db="EMBL/GenBank/DDBJ databases">
        <title>Characterization of two Paracoccaceae strains isolated from Phycosphere and proposal of Xinfangfangia lacusdiani sp. nov.</title>
        <authorList>
            <person name="Deng Y."/>
            <person name="Zhang Y.Q."/>
        </authorList>
    </citation>
    <scope>NUCLEOTIDE SEQUENCE [LARGE SCALE GENOMIC DNA]</scope>
    <source>
        <strain evidence="3">CPCC 101403</strain>
    </source>
</reference>
<keyword evidence="3" id="KW-1185">Reference proteome</keyword>
<dbReference type="InterPro" id="IPR023631">
    <property type="entry name" value="Amidase_dom"/>
</dbReference>
<dbReference type="PANTHER" id="PTHR11895:SF173">
    <property type="entry name" value="GLUTAMYL-TRNA AMIDOTRANSFERASE SUBUNIT A"/>
    <property type="match status" value="1"/>
</dbReference>
<dbReference type="GO" id="GO:0004040">
    <property type="term" value="F:amidase activity"/>
    <property type="evidence" value="ECO:0007669"/>
    <property type="project" value="UniProtKB-EC"/>
</dbReference>
<accession>A0ABU3EJA8</accession>
<name>A0ABU3EJA8_9RHOB</name>
<dbReference type="InterPro" id="IPR000120">
    <property type="entry name" value="Amidase"/>
</dbReference>